<dbReference type="AlphaFoldDB" id="A0A671LUX7"/>
<evidence type="ECO:0000313" key="1">
    <source>
        <dbReference type="Ensembl" id="ENSSANP00000023045.1"/>
    </source>
</evidence>
<proteinExistence type="predicted"/>
<dbReference type="PANTHER" id="PTHR33887:SF4">
    <property type="entry name" value="AB2-183"/>
    <property type="match status" value="1"/>
</dbReference>
<protein>
    <submittedName>
        <fullName evidence="1">Uncharacterized protein</fullName>
    </submittedName>
</protein>
<reference evidence="1" key="2">
    <citation type="submission" date="2025-09" db="UniProtKB">
        <authorList>
            <consortium name="Ensembl"/>
        </authorList>
    </citation>
    <scope>IDENTIFICATION</scope>
</reference>
<sequence>MFIYIKHGDNNQFLVNTNCPTVVLMECIKTRLGLAESELIDLCDERGVLKFLFLPQNSQESARGLLKVKESFIVCIIKRSSDGAYNSVTSLLSGVDPAIIETLQTQIDNLEKTRLKQLHIVETRMATSEEINAQALSTKTV</sequence>
<reference evidence="1" key="1">
    <citation type="submission" date="2025-08" db="UniProtKB">
        <authorList>
            <consortium name="Ensembl"/>
        </authorList>
    </citation>
    <scope>IDENTIFICATION</scope>
</reference>
<gene>
    <name evidence="1" type="primary">LOC107658080</name>
</gene>
<organism evidence="1 2">
    <name type="scientific">Sinocyclocheilus anshuiensis</name>
    <dbReference type="NCBI Taxonomy" id="1608454"/>
    <lineage>
        <taxon>Eukaryota</taxon>
        <taxon>Metazoa</taxon>
        <taxon>Chordata</taxon>
        <taxon>Craniata</taxon>
        <taxon>Vertebrata</taxon>
        <taxon>Euteleostomi</taxon>
        <taxon>Actinopterygii</taxon>
        <taxon>Neopterygii</taxon>
        <taxon>Teleostei</taxon>
        <taxon>Ostariophysi</taxon>
        <taxon>Cypriniformes</taxon>
        <taxon>Cyprinidae</taxon>
        <taxon>Cyprininae</taxon>
        <taxon>Sinocyclocheilus</taxon>
    </lineage>
</organism>
<dbReference type="Proteomes" id="UP000472260">
    <property type="component" value="Unassembled WGS sequence"/>
</dbReference>
<dbReference type="PANTHER" id="PTHR33887">
    <property type="entry name" value="PB1 DOMAIN-CONTAINING PROTEIN"/>
    <property type="match status" value="1"/>
</dbReference>
<dbReference type="Pfam" id="PF15874">
    <property type="entry name" value="Il2rg"/>
    <property type="match status" value="1"/>
</dbReference>
<dbReference type="Ensembl" id="ENSSANT00000024551.1">
    <property type="protein sequence ID" value="ENSSANP00000023045.1"/>
    <property type="gene ID" value="ENSSANG00000011889.1"/>
</dbReference>
<name>A0A671LUX7_9TELE</name>
<evidence type="ECO:0000313" key="2">
    <source>
        <dbReference type="Proteomes" id="UP000472260"/>
    </source>
</evidence>
<accession>A0A671LUX7</accession>
<keyword evidence="2" id="KW-1185">Reference proteome</keyword>
<dbReference type="InterPro" id="IPR039471">
    <property type="entry name" value="CXorf65-like"/>
</dbReference>